<keyword evidence="7" id="KW-0325">Glycoprotein</keyword>
<dbReference type="AlphaFoldDB" id="A0A1X7U6M4"/>
<keyword evidence="4" id="KW-0297">G-protein coupled receptor</keyword>
<dbReference type="OrthoDB" id="10045779at2759"/>
<keyword evidence="2 9" id="KW-0812">Transmembrane</keyword>
<dbReference type="EnsemblMetazoa" id="Aqu2.1.23323_001">
    <property type="protein sequence ID" value="Aqu2.1.23323_001"/>
    <property type="gene ID" value="Aqu2.1.23323"/>
</dbReference>
<dbReference type="InParanoid" id="A0A1X7U6M4"/>
<feature type="transmembrane region" description="Helical" evidence="9">
    <location>
        <begin position="299"/>
        <end position="318"/>
    </location>
</feature>
<evidence type="ECO:0000313" key="11">
    <source>
        <dbReference type="EnsemblMetazoa" id="Aqu2.1.23323_001"/>
    </source>
</evidence>
<evidence type="ECO:0000256" key="6">
    <source>
        <dbReference type="ARBA" id="ARBA00023170"/>
    </source>
</evidence>
<dbReference type="GO" id="GO:0038039">
    <property type="term" value="C:G protein-coupled receptor heterodimeric complex"/>
    <property type="evidence" value="ECO:0007669"/>
    <property type="project" value="TreeGrafter"/>
</dbReference>
<accession>A0A1X7U6M4</accession>
<evidence type="ECO:0000256" key="5">
    <source>
        <dbReference type="ARBA" id="ARBA00023136"/>
    </source>
</evidence>
<dbReference type="InterPro" id="IPR002455">
    <property type="entry name" value="GPCR3_GABA-B"/>
</dbReference>
<feature type="domain" description="Receptor ligand binding region" evidence="10">
    <location>
        <begin position="87"/>
        <end position="288"/>
    </location>
</feature>
<dbReference type="Gene3D" id="3.40.50.2300">
    <property type="match status" value="2"/>
</dbReference>
<keyword evidence="5 9" id="KW-0472">Membrane</keyword>
<dbReference type="SUPFAM" id="SSF53822">
    <property type="entry name" value="Periplasmic binding protein-like I"/>
    <property type="match status" value="1"/>
</dbReference>
<dbReference type="GO" id="GO:0007214">
    <property type="term" value="P:gamma-aminobutyric acid signaling pathway"/>
    <property type="evidence" value="ECO:0007669"/>
    <property type="project" value="TreeGrafter"/>
</dbReference>
<evidence type="ECO:0000256" key="9">
    <source>
        <dbReference type="SAM" id="Phobius"/>
    </source>
</evidence>
<dbReference type="InterPro" id="IPR028082">
    <property type="entry name" value="Peripla_BP_I"/>
</dbReference>
<protein>
    <recommendedName>
        <fullName evidence="10">Receptor ligand binding region domain-containing protein</fullName>
    </recommendedName>
</protein>
<evidence type="ECO:0000259" key="10">
    <source>
        <dbReference type="Pfam" id="PF01094"/>
    </source>
</evidence>
<evidence type="ECO:0000256" key="1">
    <source>
        <dbReference type="ARBA" id="ARBA00004370"/>
    </source>
</evidence>
<keyword evidence="8" id="KW-0807">Transducer</keyword>
<dbReference type="InterPro" id="IPR001828">
    <property type="entry name" value="ANF_lig-bd_rcpt"/>
</dbReference>
<comment type="subcellular location">
    <subcellularLocation>
        <location evidence="1">Membrane</location>
    </subcellularLocation>
</comment>
<evidence type="ECO:0000256" key="7">
    <source>
        <dbReference type="ARBA" id="ARBA00023180"/>
    </source>
</evidence>
<dbReference type="PANTHER" id="PTHR10519:SF20">
    <property type="entry name" value="G-PROTEIN COUPLED RECEPTOR 156-RELATED"/>
    <property type="match status" value="1"/>
</dbReference>
<evidence type="ECO:0000256" key="3">
    <source>
        <dbReference type="ARBA" id="ARBA00022989"/>
    </source>
</evidence>
<organism evidence="11">
    <name type="scientific">Amphimedon queenslandica</name>
    <name type="common">Sponge</name>
    <dbReference type="NCBI Taxonomy" id="400682"/>
    <lineage>
        <taxon>Eukaryota</taxon>
        <taxon>Metazoa</taxon>
        <taxon>Porifera</taxon>
        <taxon>Demospongiae</taxon>
        <taxon>Heteroscleromorpha</taxon>
        <taxon>Haplosclerida</taxon>
        <taxon>Niphatidae</taxon>
        <taxon>Amphimedon</taxon>
    </lineage>
</organism>
<evidence type="ECO:0000256" key="8">
    <source>
        <dbReference type="ARBA" id="ARBA00023224"/>
    </source>
</evidence>
<evidence type="ECO:0000256" key="2">
    <source>
        <dbReference type="ARBA" id="ARBA00022692"/>
    </source>
</evidence>
<name>A0A1X7U6M4_AMPQE</name>
<dbReference type="eggNOG" id="KOG1055">
    <property type="taxonomic scope" value="Eukaryota"/>
</dbReference>
<dbReference type="PANTHER" id="PTHR10519">
    <property type="entry name" value="GABA-B RECEPTOR"/>
    <property type="match status" value="1"/>
</dbReference>
<dbReference type="Pfam" id="PF01094">
    <property type="entry name" value="ANF_receptor"/>
    <property type="match status" value="1"/>
</dbReference>
<reference evidence="11" key="1">
    <citation type="submission" date="2017-05" db="UniProtKB">
        <authorList>
            <consortium name="EnsemblMetazoa"/>
        </authorList>
    </citation>
    <scope>IDENTIFICATION</scope>
</reference>
<keyword evidence="6" id="KW-0675">Receptor</keyword>
<sequence>MRVGILEHVLARGYIFIPTPNHVTCSLAMSASMVWQQVLLFLFLNVERTQSSYLNCSIDTIYPLRFVGFFPCLNQWDEVGDCDRLTLTAVERAIAEINQDTNILRCFEIKLLAMKDPVQETTKLIEFLYNEHNDQPIHGVIGPYHPESAKMFAYIFGHYLSTLQISYSVTSVLLDDNERYPYFHTTIPNDEYYSVIIRKLLDHFDWQKVAIISTFDEQNALVLHSIFRVLTHHNKHPHIFDSIKGLVSAELVLKSAKAEDFRIFISVMDPIDARNLLCQAYQAGLTTANAGMIKNNLRYNIAILFAYFSFILAALYSFKALQLFRDKKTHSRPIKRSRSTVRKKYLELSDEIYGLECELEKMKASVASLEEL</sequence>
<evidence type="ECO:0000256" key="4">
    <source>
        <dbReference type="ARBA" id="ARBA00023040"/>
    </source>
</evidence>
<dbReference type="GO" id="GO:0004965">
    <property type="term" value="F:G protein-coupled GABA receptor activity"/>
    <property type="evidence" value="ECO:0007669"/>
    <property type="project" value="InterPro"/>
</dbReference>
<proteinExistence type="predicted"/>
<keyword evidence="3 9" id="KW-1133">Transmembrane helix</keyword>